<dbReference type="Proteomes" id="UP000476934">
    <property type="component" value="Unassembled WGS sequence"/>
</dbReference>
<evidence type="ECO:0000313" key="5">
    <source>
        <dbReference type="EMBL" id="NEY20643.1"/>
    </source>
</evidence>
<dbReference type="EMBL" id="JAAIWK010000019">
    <property type="protein sequence ID" value="NEY20643.1"/>
    <property type="molecule type" value="Genomic_DNA"/>
</dbReference>
<evidence type="ECO:0000313" key="6">
    <source>
        <dbReference type="Proteomes" id="UP000030588"/>
    </source>
</evidence>
<feature type="repeat" description="TPR" evidence="3">
    <location>
        <begin position="374"/>
        <end position="407"/>
    </location>
</feature>
<evidence type="ECO:0000313" key="7">
    <source>
        <dbReference type="Proteomes" id="UP000476934"/>
    </source>
</evidence>
<name>A0A0A6V8V3_9BACI</name>
<evidence type="ECO:0000256" key="1">
    <source>
        <dbReference type="ARBA" id="ARBA00022737"/>
    </source>
</evidence>
<proteinExistence type="predicted"/>
<dbReference type="SMART" id="SM00028">
    <property type="entry name" value="TPR"/>
    <property type="match status" value="8"/>
</dbReference>
<accession>A0A0A6V8V3</accession>
<dbReference type="PANTHER" id="PTHR45586">
    <property type="entry name" value="TPR REPEAT-CONTAINING PROTEIN PA4667"/>
    <property type="match status" value="1"/>
</dbReference>
<keyword evidence="1" id="KW-0677">Repeat</keyword>
<dbReference type="OrthoDB" id="2080803at2"/>
<reference evidence="4 6" key="1">
    <citation type="submission" date="2014-10" db="EMBL/GenBank/DDBJ databases">
        <title>Draft genome of phytase producing Bacillus ginsengihumi strain M2.11.</title>
        <authorList>
            <person name="Toymentseva A."/>
            <person name="Boulygina E.A."/>
            <person name="Kazakov S.V."/>
            <person name="Kayumov I."/>
            <person name="Suleimanova A.D."/>
            <person name="Mardanova A.M."/>
            <person name="Maria S.N."/>
            <person name="Sergey M.Y."/>
            <person name="Sharipova M.R."/>
        </authorList>
    </citation>
    <scope>NUCLEOTIDE SEQUENCE [LARGE SCALE GENOMIC DNA]</scope>
    <source>
        <strain evidence="4 6">M2.11</strain>
    </source>
</reference>
<keyword evidence="2 3" id="KW-0802">TPR repeat</keyword>
<dbReference type="EMBL" id="JRUN01000055">
    <property type="protein sequence ID" value="KHD84500.1"/>
    <property type="molecule type" value="Genomic_DNA"/>
</dbReference>
<dbReference type="STRING" id="363870.NG54_14975"/>
<dbReference type="PROSITE" id="PS50293">
    <property type="entry name" value="TPR_REGION"/>
    <property type="match status" value="1"/>
</dbReference>
<dbReference type="InterPro" id="IPR011990">
    <property type="entry name" value="TPR-like_helical_dom_sf"/>
</dbReference>
<feature type="repeat" description="TPR" evidence="3">
    <location>
        <begin position="238"/>
        <end position="271"/>
    </location>
</feature>
<keyword evidence="7" id="KW-1185">Reference proteome</keyword>
<dbReference type="Pfam" id="PF13429">
    <property type="entry name" value="TPR_15"/>
    <property type="match status" value="1"/>
</dbReference>
<dbReference type="Pfam" id="PF14559">
    <property type="entry name" value="TPR_19"/>
    <property type="match status" value="1"/>
</dbReference>
<dbReference type="SUPFAM" id="SSF48452">
    <property type="entry name" value="TPR-like"/>
    <property type="match status" value="3"/>
</dbReference>
<gene>
    <name evidence="5" type="ORF">G4D61_11815</name>
    <name evidence="4" type="ORF">NG54_14975</name>
</gene>
<sequence length="421" mass="49031">MSISDHILQHIENGNMEQVTTGIRELLSSNNDEEKYNLAQQLFSLGFLQEAQQLYKHLLEQYPDDGELHILLAETFIDMDQEEEAIFYLDSVSEEDANYPRALLLLADLYQMQGLLEVSERKLLSAKSILPEEPVIDFALAEFYASEARYSDAVNYYEELLKKGINNIGDANIYSRLAEVLSSAGKFEDALQYYEKAMDDHIDINTLFGYGFTAYQAGFYKKAIVLFNQLKEMDPEYHSLYLYLGRSYEHEEEIEKALETVKQGIAFDEYNKELFHFGAKIALKLGQEDVAEEFFKKALDLDQGYIEAALTYNKLLLHQERYEEVVELTANMENEGDVDPQLYWDMAIAYQHIEEFSEALKYYELAYNDLKHNQQFLSEYGYFLIEEGKRDQAIAIFKDLLAKEPTNEEWISLLERLEFIE</sequence>
<protein>
    <submittedName>
        <fullName evidence="4">TPR repeat-containing protein</fullName>
    </submittedName>
    <submittedName>
        <fullName evidence="5">Tetratricopeptide repeat protein</fullName>
    </submittedName>
</protein>
<comment type="caution">
    <text evidence="4">The sequence shown here is derived from an EMBL/GenBank/DDBJ whole genome shotgun (WGS) entry which is preliminary data.</text>
</comment>
<dbReference type="InterPro" id="IPR019734">
    <property type="entry name" value="TPR_rpt"/>
</dbReference>
<dbReference type="Pfam" id="PF13176">
    <property type="entry name" value="TPR_7"/>
    <property type="match status" value="1"/>
</dbReference>
<dbReference type="Gene3D" id="1.25.40.10">
    <property type="entry name" value="Tetratricopeptide repeat domain"/>
    <property type="match status" value="3"/>
</dbReference>
<dbReference type="InterPro" id="IPR051012">
    <property type="entry name" value="CellSynth/LPSAsmb/PSIAsmb"/>
</dbReference>
<evidence type="ECO:0000256" key="3">
    <source>
        <dbReference type="PROSITE-ProRule" id="PRU00339"/>
    </source>
</evidence>
<evidence type="ECO:0000313" key="4">
    <source>
        <dbReference type="EMBL" id="KHD84500.1"/>
    </source>
</evidence>
<evidence type="ECO:0000256" key="2">
    <source>
        <dbReference type="ARBA" id="ARBA00022803"/>
    </source>
</evidence>
<reference evidence="5 7" key="3">
    <citation type="submission" date="2020-03" db="EMBL/GenBank/DDBJ databases">
        <title>Bacillus aquiflavi sp. nov., isolated from yellow water of strong flavor Chinese baijiu in Yibin region of China.</title>
        <authorList>
            <person name="Xie J."/>
        </authorList>
    </citation>
    <scope>NUCLEOTIDE SEQUENCE [LARGE SCALE GENOMIC DNA]</scope>
    <source>
        <strain evidence="5 7">Gsoil 114</strain>
    </source>
</reference>
<dbReference type="Proteomes" id="UP000030588">
    <property type="component" value="Unassembled WGS sequence"/>
</dbReference>
<dbReference type="Pfam" id="PF13374">
    <property type="entry name" value="TPR_10"/>
    <property type="match status" value="1"/>
</dbReference>
<reference evidence="5 7" key="2">
    <citation type="submission" date="2020-02" db="EMBL/GenBank/DDBJ databases">
        <authorList>
            <person name="Feng H."/>
        </authorList>
    </citation>
    <scope>NUCLEOTIDE SEQUENCE [LARGE SCALE GENOMIC DNA]</scope>
    <source>
        <strain evidence="5 7">Gsoil 114</strain>
    </source>
</reference>
<dbReference type="PROSITE" id="PS50005">
    <property type="entry name" value="TPR"/>
    <property type="match status" value="3"/>
</dbReference>
<dbReference type="PANTHER" id="PTHR45586:SF1">
    <property type="entry name" value="LIPOPOLYSACCHARIDE ASSEMBLY PROTEIN B"/>
    <property type="match status" value="1"/>
</dbReference>
<dbReference type="RefSeq" id="WP_035355667.1">
    <property type="nucleotide sequence ID" value="NZ_JAAIWK010000019.1"/>
</dbReference>
<organism evidence="4 6">
    <name type="scientific">Heyndrickxia ginsengihumi</name>
    <dbReference type="NCBI Taxonomy" id="363870"/>
    <lineage>
        <taxon>Bacteria</taxon>
        <taxon>Bacillati</taxon>
        <taxon>Bacillota</taxon>
        <taxon>Bacilli</taxon>
        <taxon>Bacillales</taxon>
        <taxon>Bacillaceae</taxon>
        <taxon>Heyndrickxia</taxon>
    </lineage>
</organism>
<feature type="repeat" description="TPR" evidence="3">
    <location>
        <begin position="171"/>
        <end position="204"/>
    </location>
</feature>
<dbReference type="AlphaFoldDB" id="A0A0A6V8V3"/>